<evidence type="ECO:0000256" key="2">
    <source>
        <dbReference type="SAM" id="SignalP"/>
    </source>
</evidence>
<accession>A0A6A4HW74</accession>
<feature type="signal peptide" evidence="2">
    <location>
        <begin position="1"/>
        <end position="20"/>
    </location>
</feature>
<proteinExistence type="predicted"/>
<feature type="region of interest" description="Disordered" evidence="1">
    <location>
        <begin position="143"/>
        <end position="162"/>
    </location>
</feature>
<dbReference type="Proteomes" id="UP000799118">
    <property type="component" value="Unassembled WGS sequence"/>
</dbReference>
<sequence length="162" mass="17893">MKNTVIFPNLPLLLCLVVDAVLLATITETGIQPQELNCCKTLLNPIRNAFLRRYYCSISRAAGMDPLTSDPNWAVPSAFESSSDGDLVLYQCSLDFNNIYIGPLTWGTSSITVVSLLPSPAEVRRITHRLYHRSFVYHSECPTDGAGRRSSSDSVNSSEPRP</sequence>
<feature type="compositionally biased region" description="Low complexity" evidence="1">
    <location>
        <begin position="152"/>
        <end position="162"/>
    </location>
</feature>
<evidence type="ECO:0000313" key="3">
    <source>
        <dbReference type="EMBL" id="KAE9401177.1"/>
    </source>
</evidence>
<keyword evidence="4" id="KW-1185">Reference proteome</keyword>
<protein>
    <submittedName>
        <fullName evidence="3">Uncharacterized protein</fullName>
    </submittedName>
</protein>
<feature type="chain" id="PRO_5025375552" evidence="2">
    <location>
        <begin position="21"/>
        <end position="162"/>
    </location>
</feature>
<gene>
    <name evidence="3" type="ORF">BT96DRAFT_992381</name>
</gene>
<keyword evidence="2" id="KW-0732">Signal</keyword>
<evidence type="ECO:0000313" key="4">
    <source>
        <dbReference type="Proteomes" id="UP000799118"/>
    </source>
</evidence>
<name>A0A6A4HW74_9AGAR</name>
<organism evidence="3 4">
    <name type="scientific">Gymnopus androsaceus JB14</name>
    <dbReference type="NCBI Taxonomy" id="1447944"/>
    <lineage>
        <taxon>Eukaryota</taxon>
        <taxon>Fungi</taxon>
        <taxon>Dikarya</taxon>
        <taxon>Basidiomycota</taxon>
        <taxon>Agaricomycotina</taxon>
        <taxon>Agaricomycetes</taxon>
        <taxon>Agaricomycetidae</taxon>
        <taxon>Agaricales</taxon>
        <taxon>Marasmiineae</taxon>
        <taxon>Omphalotaceae</taxon>
        <taxon>Gymnopus</taxon>
    </lineage>
</organism>
<reference evidence="3" key="1">
    <citation type="journal article" date="2019" name="Environ. Microbiol.">
        <title>Fungal ecological strategies reflected in gene transcription - a case study of two litter decomposers.</title>
        <authorList>
            <person name="Barbi F."/>
            <person name="Kohler A."/>
            <person name="Barry K."/>
            <person name="Baskaran P."/>
            <person name="Daum C."/>
            <person name="Fauchery L."/>
            <person name="Ihrmark K."/>
            <person name="Kuo A."/>
            <person name="LaButti K."/>
            <person name="Lipzen A."/>
            <person name="Morin E."/>
            <person name="Grigoriev I.V."/>
            <person name="Henrissat B."/>
            <person name="Lindahl B."/>
            <person name="Martin F."/>
        </authorList>
    </citation>
    <scope>NUCLEOTIDE SEQUENCE</scope>
    <source>
        <strain evidence="3">JB14</strain>
    </source>
</reference>
<evidence type="ECO:0000256" key="1">
    <source>
        <dbReference type="SAM" id="MobiDB-lite"/>
    </source>
</evidence>
<dbReference type="EMBL" id="ML769449">
    <property type="protein sequence ID" value="KAE9401177.1"/>
    <property type="molecule type" value="Genomic_DNA"/>
</dbReference>
<dbReference type="AlphaFoldDB" id="A0A6A4HW74"/>